<gene>
    <name evidence="10" type="primary">bedC1</name>
    <name evidence="10" type="ORF">SAMEA3906487_00829</name>
</gene>
<dbReference type="GO" id="GO:0005506">
    <property type="term" value="F:iron ion binding"/>
    <property type="evidence" value="ECO:0007669"/>
    <property type="project" value="InterPro"/>
</dbReference>
<dbReference type="Gene3D" id="2.102.10.10">
    <property type="entry name" value="Rieske [2Fe-2S] iron-sulphur domain"/>
    <property type="match status" value="1"/>
</dbReference>
<keyword evidence="11" id="KW-1185">Reference proteome</keyword>
<dbReference type="GO" id="GO:0018619">
    <property type="term" value="F:benzene 1,2-dioxygenase activity"/>
    <property type="evidence" value="ECO:0007669"/>
    <property type="project" value="UniProtKB-EC"/>
</dbReference>
<reference evidence="10 11" key="1">
    <citation type="submission" date="2016-04" db="EMBL/GenBank/DDBJ databases">
        <authorList>
            <consortium name="Pathogen Informatics"/>
        </authorList>
    </citation>
    <scope>NUCLEOTIDE SEQUENCE [LARGE SCALE GENOMIC DNA]</scope>
    <source>
        <strain evidence="10 11">H044680328</strain>
    </source>
</reference>
<keyword evidence="5 10" id="KW-0560">Oxidoreductase</keyword>
<dbReference type="EMBL" id="LT546645">
    <property type="protein sequence ID" value="SAI67637.1"/>
    <property type="molecule type" value="Genomic_DNA"/>
</dbReference>
<evidence type="ECO:0000313" key="11">
    <source>
        <dbReference type="Proteomes" id="UP000076825"/>
    </source>
</evidence>
<dbReference type="InterPro" id="IPR015879">
    <property type="entry name" value="Ring_hydroxy_dOase_asu_C_dom"/>
</dbReference>
<dbReference type="Pfam" id="PF00355">
    <property type="entry name" value="Rieske"/>
    <property type="match status" value="1"/>
</dbReference>
<evidence type="ECO:0000256" key="1">
    <source>
        <dbReference type="ARBA" id="ARBA00001962"/>
    </source>
</evidence>
<dbReference type="OrthoDB" id="9790995at2"/>
<keyword evidence="3" id="KW-0001">2Fe-2S</keyword>
<keyword evidence="6" id="KW-0408">Iron</keyword>
<comment type="similarity">
    <text evidence="2">Belongs to the bacterial ring-hydroxylating dioxygenase alpha subunit family.</text>
</comment>
<evidence type="ECO:0000256" key="2">
    <source>
        <dbReference type="ARBA" id="ARBA00008751"/>
    </source>
</evidence>
<dbReference type="SUPFAM" id="SSF55961">
    <property type="entry name" value="Bet v1-like"/>
    <property type="match status" value="1"/>
</dbReference>
<comment type="cofactor">
    <cofactor evidence="1">
        <name>Fe cation</name>
        <dbReference type="ChEBI" id="CHEBI:24875"/>
    </cofactor>
</comment>
<dbReference type="Proteomes" id="UP000076825">
    <property type="component" value="Chromosome 1"/>
</dbReference>
<evidence type="ECO:0000313" key="10">
    <source>
        <dbReference type="EMBL" id="SAI67637.1"/>
    </source>
</evidence>
<accession>A0A157QEI2</accession>
<dbReference type="InterPro" id="IPR015881">
    <property type="entry name" value="ARHD_Rieske_2Fe_2S"/>
</dbReference>
<evidence type="ECO:0000256" key="6">
    <source>
        <dbReference type="ARBA" id="ARBA00023004"/>
    </source>
</evidence>
<dbReference type="RefSeq" id="WP_025515355.1">
    <property type="nucleotide sequence ID" value="NZ_CP016340.1"/>
</dbReference>
<name>A0A157QEI2_9BORD</name>
<dbReference type="Gene3D" id="3.90.380.10">
    <property type="entry name" value="Naphthalene 1,2-dioxygenase Alpha Subunit, Chain A, domain 1"/>
    <property type="match status" value="1"/>
</dbReference>
<dbReference type="Pfam" id="PF00848">
    <property type="entry name" value="Ring_hydroxyl_A"/>
    <property type="match status" value="1"/>
</dbReference>
<keyword evidence="7" id="KW-0411">Iron-sulfur</keyword>
<dbReference type="GeneID" id="56587765"/>
<dbReference type="PRINTS" id="PR00090">
    <property type="entry name" value="RNGDIOXGNASE"/>
</dbReference>
<evidence type="ECO:0000256" key="7">
    <source>
        <dbReference type="ARBA" id="ARBA00023014"/>
    </source>
</evidence>
<evidence type="ECO:0000256" key="4">
    <source>
        <dbReference type="ARBA" id="ARBA00022723"/>
    </source>
</evidence>
<dbReference type="AlphaFoldDB" id="A0A157QEI2"/>
<dbReference type="eggNOG" id="COG4638">
    <property type="taxonomic scope" value="Bacteria"/>
</dbReference>
<dbReference type="InterPro" id="IPR036922">
    <property type="entry name" value="Rieske_2Fe-2S_sf"/>
</dbReference>
<dbReference type="PROSITE" id="PS51296">
    <property type="entry name" value="RIESKE"/>
    <property type="match status" value="1"/>
</dbReference>
<dbReference type="SUPFAM" id="SSF50022">
    <property type="entry name" value="ISP domain"/>
    <property type="match status" value="1"/>
</dbReference>
<evidence type="ECO:0000256" key="8">
    <source>
        <dbReference type="ARBA" id="ARBA00023027"/>
    </source>
</evidence>
<dbReference type="PANTHER" id="PTHR43756:SF5">
    <property type="entry name" value="CHOLINE MONOOXYGENASE, CHLOROPLASTIC"/>
    <property type="match status" value="1"/>
</dbReference>
<dbReference type="PANTHER" id="PTHR43756">
    <property type="entry name" value="CHOLINE MONOOXYGENASE, CHLOROPLASTIC"/>
    <property type="match status" value="1"/>
</dbReference>
<evidence type="ECO:0000256" key="3">
    <source>
        <dbReference type="ARBA" id="ARBA00022714"/>
    </source>
</evidence>
<keyword evidence="10" id="KW-0223">Dioxygenase</keyword>
<dbReference type="CDD" id="cd00680">
    <property type="entry name" value="RHO_alpha_C"/>
    <property type="match status" value="1"/>
</dbReference>
<dbReference type="KEGG" id="btrm:SAMEA390648700829"/>
<dbReference type="CDD" id="cd03469">
    <property type="entry name" value="Rieske_RO_Alpha_N"/>
    <property type="match status" value="1"/>
</dbReference>
<dbReference type="GO" id="GO:0051537">
    <property type="term" value="F:2 iron, 2 sulfur cluster binding"/>
    <property type="evidence" value="ECO:0007669"/>
    <property type="project" value="UniProtKB-KW"/>
</dbReference>
<organism evidence="10 11">
    <name type="scientific">Bordetella trematum</name>
    <dbReference type="NCBI Taxonomy" id="123899"/>
    <lineage>
        <taxon>Bacteria</taxon>
        <taxon>Pseudomonadati</taxon>
        <taxon>Pseudomonadota</taxon>
        <taxon>Betaproteobacteria</taxon>
        <taxon>Burkholderiales</taxon>
        <taxon>Alcaligenaceae</taxon>
        <taxon>Bordetella</taxon>
    </lineage>
</organism>
<sequence length="385" mass="44403">MKEAVFNPKWYVDEKYAELERTHIFNKLWLAAGFTSAIKSDGDYFMFRVYGQEVVVQRLHDKIVAYLNICPHRAGVVALEPSGNTRPVCKYHGWAFREGRALTGIPQGRVFETREDLFDKSCGRSLRPVAVHVVGPLIFINLDPDPLPFEAQFSADVIGWYERMGAVSSMIQLEFKADFNWKLNAENVRDYLHLFYVHTGSFAKLLPTIDGIGKTDRIVRVQETEHIAYDRYLADISDVRNVSWAANTPQDEGSYWYDDNLKRTMPVDGFLNVLCFPNTNLYSVCGRYYALQQYLPTGPDSFDYRLSIALPEMARKFDARSLLLSIARSERFVIDEDSVILRKVQANMAAMAEQDFRFSQSDREIEVMDFMTYLAQNVYQETPFQ</sequence>
<keyword evidence="4" id="KW-0479">Metal-binding</keyword>
<dbReference type="PROSITE" id="PS00570">
    <property type="entry name" value="RING_HYDROXYL_ALPHA"/>
    <property type="match status" value="1"/>
</dbReference>
<feature type="domain" description="Rieske" evidence="9">
    <location>
        <begin position="29"/>
        <end position="140"/>
    </location>
</feature>
<protein>
    <submittedName>
        <fullName evidence="10">Dioxygenase</fullName>
        <ecNumber evidence="10">1.14.12.3</ecNumber>
    </submittedName>
</protein>
<dbReference type="EC" id="1.14.12.3" evidence="10"/>
<evidence type="ECO:0000256" key="5">
    <source>
        <dbReference type="ARBA" id="ARBA00023002"/>
    </source>
</evidence>
<keyword evidence="8" id="KW-0520">NAD</keyword>
<dbReference type="InterPro" id="IPR017941">
    <property type="entry name" value="Rieske_2Fe-2S"/>
</dbReference>
<evidence type="ECO:0000259" key="9">
    <source>
        <dbReference type="PROSITE" id="PS51296"/>
    </source>
</evidence>
<dbReference type="PATRIC" id="fig|123899.6.peg.802"/>
<proteinExistence type="inferred from homology"/>
<dbReference type="STRING" id="123899.SAMEA3906487_00829"/>
<dbReference type="InterPro" id="IPR001663">
    <property type="entry name" value="Rng_hydr_dOase-A"/>
</dbReference>